<dbReference type="InterPro" id="IPR050469">
    <property type="entry name" value="Diguanylate_Cyclase"/>
</dbReference>
<dbReference type="EMBL" id="CP010536">
    <property type="protein sequence ID" value="AJG19410.1"/>
    <property type="molecule type" value="Genomic_DNA"/>
</dbReference>
<keyword evidence="3" id="KW-1133">Transmembrane helix</keyword>
<accession>A0A0C4Y8V4</accession>
<evidence type="ECO:0000256" key="2">
    <source>
        <dbReference type="ARBA" id="ARBA00034247"/>
    </source>
</evidence>
<evidence type="ECO:0000259" key="4">
    <source>
        <dbReference type="PROSITE" id="PS50887"/>
    </source>
</evidence>
<feature type="transmembrane region" description="Helical" evidence="3">
    <location>
        <begin position="303"/>
        <end position="325"/>
    </location>
</feature>
<feature type="transmembrane region" description="Helical" evidence="3">
    <location>
        <begin position="208"/>
        <end position="230"/>
    </location>
</feature>
<keyword evidence="3 5" id="KW-0812">Transmembrane</keyword>
<gene>
    <name evidence="5" type="ORF">RR42_m2015</name>
</gene>
<feature type="transmembrane region" description="Helical" evidence="3">
    <location>
        <begin position="133"/>
        <end position="153"/>
    </location>
</feature>
<dbReference type="GO" id="GO:0043709">
    <property type="term" value="P:cell adhesion involved in single-species biofilm formation"/>
    <property type="evidence" value="ECO:0007669"/>
    <property type="project" value="TreeGrafter"/>
</dbReference>
<keyword evidence="6" id="KW-1185">Reference proteome</keyword>
<dbReference type="PROSITE" id="PS50887">
    <property type="entry name" value="GGDEF"/>
    <property type="match status" value="1"/>
</dbReference>
<dbReference type="GO" id="GO:0005886">
    <property type="term" value="C:plasma membrane"/>
    <property type="evidence" value="ECO:0007669"/>
    <property type="project" value="TreeGrafter"/>
</dbReference>
<evidence type="ECO:0000256" key="1">
    <source>
        <dbReference type="ARBA" id="ARBA00012528"/>
    </source>
</evidence>
<dbReference type="SUPFAM" id="SSF55073">
    <property type="entry name" value="Nucleotide cyclase"/>
    <property type="match status" value="1"/>
</dbReference>
<dbReference type="PANTHER" id="PTHR45138">
    <property type="entry name" value="REGULATORY COMPONENTS OF SENSORY TRANSDUCTION SYSTEM"/>
    <property type="match status" value="1"/>
</dbReference>
<dbReference type="InterPro" id="IPR043128">
    <property type="entry name" value="Rev_trsase/Diguanyl_cyclase"/>
</dbReference>
<dbReference type="InterPro" id="IPR029787">
    <property type="entry name" value="Nucleotide_cyclase"/>
</dbReference>
<evidence type="ECO:0000313" key="5">
    <source>
        <dbReference type="EMBL" id="AJG19410.1"/>
    </source>
</evidence>
<name>A0A0C4Y8V4_9BURK</name>
<reference evidence="5 6" key="1">
    <citation type="journal article" date="2015" name="Genome Announc.">
        <title>Complete Genome Sequence of Cupriavidus basilensis 4G11, Isolated from the Oak Ridge Field Research Center Site.</title>
        <authorList>
            <person name="Ray J."/>
            <person name="Waters R.J."/>
            <person name="Skerker J.M."/>
            <person name="Kuehl J.V."/>
            <person name="Price M.N."/>
            <person name="Huang J."/>
            <person name="Chakraborty R."/>
            <person name="Arkin A.P."/>
            <person name="Deutschbauer A."/>
        </authorList>
    </citation>
    <scope>NUCLEOTIDE SEQUENCE [LARGE SCALE GENOMIC DNA]</scope>
    <source>
        <strain evidence="5">4G11</strain>
    </source>
</reference>
<organism evidence="5 6">
    <name type="scientific">Cupriavidus basilensis</name>
    <dbReference type="NCBI Taxonomy" id="68895"/>
    <lineage>
        <taxon>Bacteria</taxon>
        <taxon>Pseudomonadati</taxon>
        <taxon>Pseudomonadota</taxon>
        <taxon>Betaproteobacteria</taxon>
        <taxon>Burkholderiales</taxon>
        <taxon>Burkholderiaceae</taxon>
        <taxon>Cupriavidus</taxon>
    </lineage>
</organism>
<dbReference type="AlphaFoldDB" id="A0A0C4Y8V4"/>
<dbReference type="GO" id="GO:0052621">
    <property type="term" value="F:diguanylate cyclase activity"/>
    <property type="evidence" value="ECO:0007669"/>
    <property type="project" value="UniProtKB-EC"/>
</dbReference>
<dbReference type="GO" id="GO:1902201">
    <property type="term" value="P:negative regulation of bacterial-type flagellum-dependent cell motility"/>
    <property type="evidence" value="ECO:0007669"/>
    <property type="project" value="TreeGrafter"/>
</dbReference>
<dbReference type="Pfam" id="PF17158">
    <property type="entry name" value="MASE4"/>
    <property type="match status" value="1"/>
</dbReference>
<keyword evidence="3" id="KW-0472">Membrane</keyword>
<dbReference type="FunFam" id="3.30.70.270:FF:000001">
    <property type="entry name" value="Diguanylate cyclase domain protein"/>
    <property type="match status" value="1"/>
</dbReference>
<feature type="transmembrane region" description="Helical" evidence="3">
    <location>
        <begin position="102"/>
        <end position="121"/>
    </location>
</feature>
<protein>
    <recommendedName>
        <fullName evidence="1">diguanylate cyclase</fullName>
        <ecNumber evidence="1">2.7.7.65</ecNumber>
    </recommendedName>
</protein>
<dbReference type="Gene3D" id="3.30.70.270">
    <property type="match status" value="1"/>
</dbReference>
<evidence type="ECO:0000256" key="3">
    <source>
        <dbReference type="SAM" id="Phobius"/>
    </source>
</evidence>
<dbReference type="PANTHER" id="PTHR45138:SF9">
    <property type="entry name" value="DIGUANYLATE CYCLASE DGCM-RELATED"/>
    <property type="match status" value="1"/>
</dbReference>
<dbReference type="SMART" id="SM00267">
    <property type="entry name" value="GGDEF"/>
    <property type="match status" value="1"/>
</dbReference>
<dbReference type="KEGG" id="cbw:RR42_m2015"/>
<comment type="catalytic activity">
    <reaction evidence="2">
        <text>2 GTP = 3',3'-c-di-GMP + 2 diphosphate</text>
        <dbReference type="Rhea" id="RHEA:24898"/>
        <dbReference type="ChEBI" id="CHEBI:33019"/>
        <dbReference type="ChEBI" id="CHEBI:37565"/>
        <dbReference type="ChEBI" id="CHEBI:58805"/>
        <dbReference type="EC" id="2.7.7.65"/>
    </reaction>
</comment>
<feature type="transmembrane region" description="Helical" evidence="3">
    <location>
        <begin position="173"/>
        <end position="196"/>
    </location>
</feature>
<dbReference type="InterPro" id="IPR033424">
    <property type="entry name" value="MASE4"/>
</dbReference>
<feature type="transmembrane region" description="Helical" evidence="3">
    <location>
        <begin position="275"/>
        <end position="297"/>
    </location>
</feature>
<evidence type="ECO:0000313" key="6">
    <source>
        <dbReference type="Proteomes" id="UP000031843"/>
    </source>
</evidence>
<sequence>MLSPSCRETAEWRRIPPAIPMTRHDRPGTVDSAPTVCNGQDAGTTLAVGQSQGLVNTMESFLVRQATRRQAMLAGITALLILCVFAIAVPRATQALPAVPPFMPMCALTVFTTACIASFLLGAQFTVTRQPILGALGGAYAFTALAVAVQLLTFPGVLTPGGLFGAGPNSAGWMWVFWHGGFPFFVILAVAARSLSVEDLIRPKNVRLWAWGLVGGPVAIGVALCGLAIYGDLPSALNVAENAGAYDKNATALAIWSLNVVAIAVVLLSGRLRAVLDIWLSIALLACLIDTSLNLLSASRFSVGWYLARVFSMFAPGVLVCVLVWEVTILYQRLFAAHATLLQTSVHDALTGIYNRSYFNEQFNKEFDRAKRKNLPLSLIMIDVDHFKLYNDTLGHLKGDACLVAVATALAGVVRRPADLVCRYGGEEFVIVLPDTDRRGASEVAAQALQAVTRLKLESPTSVGYVTVSAGYAALARERFPDELVEAADAALYRAKGAGRNRAYLAKTE</sequence>
<dbReference type="NCBIfam" id="TIGR00254">
    <property type="entry name" value="GGDEF"/>
    <property type="match status" value="1"/>
</dbReference>
<feature type="domain" description="GGDEF" evidence="4">
    <location>
        <begin position="375"/>
        <end position="508"/>
    </location>
</feature>
<proteinExistence type="predicted"/>
<feature type="transmembrane region" description="Helical" evidence="3">
    <location>
        <begin position="71"/>
        <end position="90"/>
    </location>
</feature>
<dbReference type="InterPro" id="IPR000160">
    <property type="entry name" value="GGDEF_dom"/>
</dbReference>
<dbReference type="STRING" id="68895.RR42_m2015"/>
<dbReference type="CDD" id="cd01949">
    <property type="entry name" value="GGDEF"/>
    <property type="match status" value="1"/>
</dbReference>
<feature type="transmembrane region" description="Helical" evidence="3">
    <location>
        <begin position="250"/>
        <end position="268"/>
    </location>
</feature>
<dbReference type="EC" id="2.7.7.65" evidence="1"/>
<dbReference type="Pfam" id="PF00990">
    <property type="entry name" value="GGDEF"/>
    <property type="match status" value="1"/>
</dbReference>
<dbReference type="Proteomes" id="UP000031843">
    <property type="component" value="Chromosome main"/>
</dbReference>